<reference evidence="2" key="1">
    <citation type="journal article" date="2018" name="Front. Microbiol.">
        <title>Identification and Characterization of Wheat Yellow Striate Virus, a Novel Leafhopper-Transmitted Nucleorhabdovirus Infecting Wheat.</title>
        <authorList>
            <person name="Liu Y."/>
            <person name="Du Z."/>
            <person name="Wang H."/>
            <person name="Zhang S."/>
            <person name="Cao M."/>
            <person name="Wang X."/>
        </authorList>
    </citation>
    <scope>NUCLEOTIDE SEQUENCE [LARGE SCALE GENOMIC DNA]</scope>
    <source>
        <strain evidence="2">SX-HC</strain>
    </source>
</reference>
<feature type="compositionally biased region" description="Basic and acidic residues" evidence="1">
    <location>
        <begin position="28"/>
        <end position="55"/>
    </location>
</feature>
<dbReference type="EMBL" id="MG604920">
    <property type="protein sequence ID" value="AVV48074.1"/>
    <property type="molecule type" value="Viral_cRNA"/>
</dbReference>
<dbReference type="GeneID" id="65102049"/>
<feature type="compositionally biased region" description="Basic and acidic residues" evidence="1">
    <location>
        <begin position="1"/>
        <end position="11"/>
    </location>
</feature>
<evidence type="ECO:0000313" key="3">
    <source>
        <dbReference type="Proteomes" id="UP000503360"/>
    </source>
</evidence>
<sequence>MDKSLDNKQGDLLKMSKPTADTGSPDTPHPEPAHTPEGDTTQKEDTKGNTGKEEAAQSPEAEQEDDTQPEWCCEIEELDVESDWEFCYREEDFDCYFDNVWVYELIDECNGWRE</sequence>
<dbReference type="KEGG" id="vg:65102049"/>
<accession>A0A2R4K2H0</accession>
<feature type="compositionally biased region" description="Acidic residues" evidence="1">
    <location>
        <begin position="61"/>
        <end position="71"/>
    </location>
</feature>
<organism evidence="2">
    <name type="scientific">Wheat yellow striate virus</name>
    <dbReference type="NCBI Taxonomy" id="2152660"/>
    <lineage>
        <taxon>Viruses</taxon>
        <taxon>Riboviria</taxon>
        <taxon>Orthornavirae</taxon>
        <taxon>Negarnaviricota</taxon>
        <taxon>Haploviricotina</taxon>
        <taxon>Monjiviricetes</taxon>
        <taxon>Mononegavirales</taxon>
        <taxon>Rhabdoviridae</taxon>
        <taxon>Betarhabdovirinae</taxon>
        <taxon>Alphanucleorhabdovirus</taxon>
        <taxon>Alphanucleorhabdovirus tritici</taxon>
    </lineage>
</organism>
<proteinExistence type="predicted"/>
<feature type="region of interest" description="Disordered" evidence="1">
    <location>
        <begin position="1"/>
        <end position="71"/>
    </location>
</feature>
<dbReference type="RefSeq" id="YP_010086817.1">
    <property type="nucleotide sequence ID" value="NC_055484.1"/>
</dbReference>
<name>A0A2R4K2H0_9RHAB</name>
<dbReference type="Proteomes" id="UP000503360">
    <property type="component" value="Segment"/>
</dbReference>
<keyword evidence="3" id="KW-1185">Reference proteome</keyword>
<protein>
    <submittedName>
        <fullName evidence="2">Uncharacterized protein</fullName>
    </submittedName>
</protein>
<evidence type="ECO:0000313" key="2">
    <source>
        <dbReference type="EMBL" id="AVV48074.1"/>
    </source>
</evidence>
<evidence type="ECO:0000256" key="1">
    <source>
        <dbReference type="SAM" id="MobiDB-lite"/>
    </source>
</evidence>